<evidence type="ECO:0000256" key="2">
    <source>
        <dbReference type="ARBA" id="ARBA00022556"/>
    </source>
</evidence>
<keyword evidence="5 7" id="KW-0443">Lipid metabolism</keyword>
<evidence type="ECO:0000256" key="7">
    <source>
        <dbReference type="HAMAP-Rule" id="MF_00523"/>
    </source>
</evidence>
<evidence type="ECO:0000313" key="9">
    <source>
        <dbReference type="EMBL" id="EFV43281.1"/>
    </source>
</evidence>
<keyword evidence="3 7" id="KW-0808">Transferase</keyword>
<dbReference type="SUPFAM" id="SSF51161">
    <property type="entry name" value="Trimeric LpxA-like enzymes"/>
    <property type="match status" value="1"/>
</dbReference>
<feature type="domain" description="UDP-3-O-[3-hydroxymyristoyl] glucosamine N-acyltransferase non-repeat region" evidence="8">
    <location>
        <begin position="21"/>
        <end position="87"/>
    </location>
</feature>
<evidence type="ECO:0000313" key="10">
    <source>
        <dbReference type="Proteomes" id="UP000006034"/>
    </source>
</evidence>
<dbReference type="UniPathway" id="UPA00973"/>
<dbReference type="Proteomes" id="UP000006034">
    <property type="component" value="Unassembled WGS sequence"/>
</dbReference>
<keyword evidence="10" id="KW-1185">Reference proteome</keyword>
<sequence>MVARKLSEIAAQLGLILQGDDAEVIGVNTLEGAGPDEVSFLANPKYADQLAATRAGAVIVRPEHAGDVRRALISENPYQDFGRVLELFAAPQGSFSGISPLAFIHPDAELGDGVTVYPFVYIGPHATVGSGVKLFPGVYVGENVRIGKGTTVYPNAVLMAGTHVGEGCILHPGSVLGADGFGFARTPAGIQKIPQVGKVTIGNAVEVGANAAIDRAVLDATRIGDGTKIDNLAQIGHNVQIGRNGFVVSQVGISGSTTVGDNCTFAGQVGIAGHLHIGDNVTIGPQSGVAKDIPSDVVVGGTPTVDQRTYMRTLALMPRFPELFKRLSKLEKELEELKGGKPDA</sequence>
<feature type="active site" description="Proton acceptor" evidence="7">
    <location>
        <position position="237"/>
    </location>
</feature>
<evidence type="ECO:0000256" key="3">
    <source>
        <dbReference type="ARBA" id="ARBA00022679"/>
    </source>
</evidence>
<proteinExistence type="inferred from homology"/>
<dbReference type="NCBIfam" id="NF002060">
    <property type="entry name" value="PRK00892.1"/>
    <property type="match status" value="1"/>
</dbReference>
<keyword evidence="1 7" id="KW-0444">Lipid biosynthesis</keyword>
<dbReference type="Gene3D" id="2.160.10.10">
    <property type="entry name" value="Hexapeptide repeat proteins"/>
    <property type="match status" value="1"/>
</dbReference>
<evidence type="ECO:0000256" key="5">
    <source>
        <dbReference type="ARBA" id="ARBA00023098"/>
    </source>
</evidence>
<dbReference type="AlphaFoldDB" id="E5Y9M6"/>
<organism evidence="9 10">
    <name type="scientific">Bilophila wadsworthia (strain 3_1_6)</name>
    <dbReference type="NCBI Taxonomy" id="563192"/>
    <lineage>
        <taxon>Bacteria</taxon>
        <taxon>Pseudomonadati</taxon>
        <taxon>Thermodesulfobacteriota</taxon>
        <taxon>Desulfovibrionia</taxon>
        <taxon>Desulfovibrionales</taxon>
        <taxon>Desulfovibrionaceae</taxon>
        <taxon>Bilophila</taxon>
    </lineage>
</organism>
<dbReference type="InterPro" id="IPR001451">
    <property type="entry name" value="Hexapep"/>
</dbReference>
<keyword evidence="6 7" id="KW-0012">Acyltransferase</keyword>
<dbReference type="Pfam" id="PF00132">
    <property type="entry name" value="Hexapep"/>
    <property type="match status" value="3"/>
</dbReference>
<dbReference type="GO" id="GO:0103118">
    <property type="term" value="F:UDP-3-O-[(3R)-3-hydroxyacyl]-glucosamine N-acyltransferase activity"/>
    <property type="evidence" value="ECO:0007669"/>
    <property type="project" value="UniProtKB-EC"/>
</dbReference>
<dbReference type="PANTHER" id="PTHR43378:SF2">
    <property type="entry name" value="UDP-3-O-ACYLGLUCOSAMINE N-ACYLTRANSFERASE 1, MITOCHONDRIAL-RELATED"/>
    <property type="match status" value="1"/>
</dbReference>
<dbReference type="HOGENOM" id="CLU_049865_0_0_7"/>
<reference evidence="9 10" key="2">
    <citation type="submission" date="2013-04" db="EMBL/GenBank/DDBJ databases">
        <title>The Genome Sequence of Bilophila wadsworthia 3_1_6.</title>
        <authorList>
            <consortium name="The Broad Institute Genomics Platform"/>
            <person name="Earl A."/>
            <person name="Ward D."/>
            <person name="Feldgarden M."/>
            <person name="Gevers D."/>
            <person name="Sibley C."/>
            <person name="Strauss J."/>
            <person name="Allen-Vercoe E."/>
            <person name="Walker B."/>
            <person name="Young S."/>
            <person name="Zeng Q."/>
            <person name="Gargeya S."/>
            <person name="Fitzgerald M."/>
            <person name="Haas B."/>
            <person name="Abouelleil A."/>
            <person name="Allen A.W."/>
            <person name="Alvarado L."/>
            <person name="Arachchi H.M."/>
            <person name="Berlin A.M."/>
            <person name="Chapman S.B."/>
            <person name="Gainer-Dewar J."/>
            <person name="Goldberg J."/>
            <person name="Griggs A."/>
            <person name="Gujja S."/>
            <person name="Hansen M."/>
            <person name="Howarth C."/>
            <person name="Imamovic A."/>
            <person name="Ireland A."/>
            <person name="Larimer J."/>
            <person name="McCowan C."/>
            <person name="Murphy C."/>
            <person name="Pearson M."/>
            <person name="Poon T.W."/>
            <person name="Priest M."/>
            <person name="Roberts A."/>
            <person name="Saif S."/>
            <person name="Shea T."/>
            <person name="Sisk P."/>
            <person name="Sykes S."/>
            <person name="Wortman J."/>
            <person name="Nusbaum C."/>
            <person name="Birren B."/>
        </authorList>
    </citation>
    <scope>NUCLEOTIDE SEQUENCE [LARGE SCALE GENOMIC DNA]</scope>
    <source>
        <strain evidence="9 10">3_1_6</strain>
    </source>
</reference>
<gene>
    <name evidence="7" type="primary">lpxD</name>
    <name evidence="9" type="ORF">HMPREF0179_02804</name>
</gene>
<name>E5Y9M6_BILW3</name>
<accession>E5Y9M6</accession>
<dbReference type="OrthoDB" id="9784739at2"/>
<dbReference type="EC" id="2.3.1.191" evidence="7"/>
<protein>
    <recommendedName>
        <fullName evidence="7">UDP-3-O-acylglucosamine N-acyltransferase</fullName>
        <ecNumber evidence="7">2.3.1.191</ecNumber>
    </recommendedName>
</protein>
<evidence type="ECO:0000256" key="6">
    <source>
        <dbReference type="ARBA" id="ARBA00023315"/>
    </source>
</evidence>
<comment type="function">
    <text evidence="7">Catalyzes the N-acylation of UDP-3-O-acylglucosamine using 3-hydroxyacyl-ACP as the acyl donor. Is involved in the biosynthesis of lipid A, a phosphorylated glycolipid that anchors the lipopolysaccharide to the outer membrane of the cell.</text>
</comment>
<dbReference type="HAMAP" id="MF_00523">
    <property type="entry name" value="LpxD"/>
    <property type="match status" value="1"/>
</dbReference>
<comment type="catalytic activity">
    <reaction evidence="7">
        <text>a UDP-3-O-[(3R)-3-hydroxyacyl]-alpha-D-glucosamine + a (3R)-hydroxyacyl-[ACP] = a UDP-2-N,3-O-bis[(3R)-3-hydroxyacyl]-alpha-D-glucosamine + holo-[ACP] + H(+)</text>
        <dbReference type="Rhea" id="RHEA:53836"/>
        <dbReference type="Rhea" id="RHEA-COMP:9685"/>
        <dbReference type="Rhea" id="RHEA-COMP:9945"/>
        <dbReference type="ChEBI" id="CHEBI:15378"/>
        <dbReference type="ChEBI" id="CHEBI:64479"/>
        <dbReference type="ChEBI" id="CHEBI:78827"/>
        <dbReference type="ChEBI" id="CHEBI:137740"/>
        <dbReference type="ChEBI" id="CHEBI:137748"/>
        <dbReference type="EC" id="2.3.1.191"/>
    </reaction>
</comment>
<evidence type="ECO:0000256" key="1">
    <source>
        <dbReference type="ARBA" id="ARBA00022516"/>
    </source>
</evidence>
<dbReference type="Pfam" id="PF04613">
    <property type="entry name" value="LpxD"/>
    <property type="match status" value="1"/>
</dbReference>
<dbReference type="STRING" id="563192.HMPREF0179_02804"/>
<comment type="subunit">
    <text evidence="7">Homotrimer.</text>
</comment>
<dbReference type="eggNOG" id="COG1044">
    <property type="taxonomic scope" value="Bacteria"/>
</dbReference>
<comment type="pathway">
    <text evidence="7">Bacterial outer membrane biogenesis; LPS lipid A biosynthesis.</text>
</comment>
<dbReference type="InterPro" id="IPR007691">
    <property type="entry name" value="LpxD"/>
</dbReference>
<reference evidence="9 10" key="1">
    <citation type="submission" date="2010-10" db="EMBL/GenBank/DDBJ databases">
        <authorList>
            <consortium name="The Broad Institute Genome Sequencing Platform"/>
            <person name="Ward D."/>
            <person name="Earl A."/>
            <person name="Feldgarden M."/>
            <person name="Young S.K."/>
            <person name="Gargeya S."/>
            <person name="Zeng Q."/>
            <person name="Alvarado L."/>
            <person name="Berlin A."/>
            <person name="Bochicchio J."/>
            <person name="Chapman S.B."/>
            <person name="Chen Z."/>
            <person name="Freedman E."/>
            <person name="Gellesch M."/>
            <person name="Goldberg J."/>
            <person name="Griggs A."/>
            <person name="Gujja S."/>
            <person name="Heilman E."/>
            <person name="Heiman D."/>
            <person name="Howarth C."/>
            <person name="Mehta T."/>
            <person name="Neiman D."/>
            <person name="Pearson M."/>
            <person name="Roberts A."/>
            <person name="Saif S."/>
            <person name="Shea T."/>
            <person name="Shenoy N."/>
            <person name="Sisk P."/>
            <person name="Stolte C."/>
            <person name="Sykes S."/>
            <person name="White J."/>
            <person name="Yandava C."/>
            <person name="Allen-Vercoe E."/>
            <person name="Sibley C."/>
            <person name="Ambrose C.E."/>
            <person name="Strauss J."/>
            <person name="Daigneault M."/>
            <person name="Haas B."/>
            <person name="Nusbaum C."/>
            <person name="Birren B."/>
        </authorList>
    </citation>
    <scope>NUCLEOTIDE SEQUENCE [LARGE SCALE GENOMIC DNA]</scope>
    <source>
        <strain evidence="9 10">3_1_6</strain>
    </source>
</reference>
<comment type="similarity">
    <text evidence="7">Belongs to the transferase hexapeptide repeat family. LpxD subfamily.</text>
</comment>
<keyword evidence="4 7" id="KW-0677">Repeat</keyword>
<comment type="caution">
    <text evidence="9">The sequence shown here is derived from an EMBL/GenBank/DDBJ whole genome shotgun (WGS) entry which is preliminary data.</text>
</comment>
<dbReference type="RefSeq" id="WP_005028875.1">
    <property type="nucleotide sequence ID" value="NZ_KE150238.1"/>
</dbReference>
<dbReference type="InterPro" id="IPR020573">
    <property type="entry name" value="UDP_GlcNAc_AcTrfase_non-rep"/>
</dbReference>
<dbReference type="GO" id="GO:0016410">
    <property type="term" value="F:N-acyltransferase activity"/>
    <property type="evidence" value="ECO:0007669"/>
    <property type="project" value="InterPro"/>
</dbReference>
<dbReference type="InterPro" id="IPR011004">
    <property type="entry name" value="Trimer_LpxA-like_sf"/>
</dbReference>
<dbReference type="GO" id="GO:0016020">
    <property type="term" value="C:membrane"/>
    <property type="evidence" value="ECO:0007669"/>
    <property type="project" value="GOC"/>
</dbReference>
<dbReference type="NCBIfam" id="TIGR01853">
    <property type="entry name" value="lipid_A_lpxD"/>
    <property type="match status" value="1"/>
</dbReference>
<evidence type="ECO:0000259" key="8">
    <source>
        <dbReference type="Pfam" id="PF04613"/>
    </source>
</evidence>
<dbReference type="PANTHER" id="PTHR43378">
    <property type="entry name" value="UDP-3-O-ACYLGLUCOSAMINE N-ACYLTRANSFERASE"/>
    <property type="match status" value="1"/>
</dbReference>
<evidence type="ECO:0000256" key="4">
    <source>
        <dbReference type="ARBA" id="ARBA00022737"/>
    </source>
</evidence>
<keyword evidence="2 7" id="KW-0441">Lipid A biosynthesis</keyword>
<dbReference type="GO" id="GO:0009245">
    <property type="term" value="P:lipid A biosynthetic process"/>
    <property type="evidence" value="ECO:0007669"/>
    <property type="project" value="UniProtKB-UniRule"/>
</dbReference>
<dbReference type="EMBL" id="ADCP02000001">
    <property type="protein sequence ID" value="EFV43281.1"/>
    <property type="molecule type" value="Genomic_DNA"/>
</dbReference>
<dbReference type="GeneID" id="78084800"/>
<dbReference type="Gene3D" id="3.40.1390.10">
    <property type="entry name" value="MurE/MurF, N-terminal domain"/>
    <property type="match status" value="1"/>
</dbReference>
<dbReference type="CDD" id="cd03352">
    <property type="entry name" value="LbH_LpxD"/>
    <property type="match status" value="1"/>
</dbReference>